<organism evidence="2">
    <name type="scientific">Hordeum vulgare subsp. vulgare</name>
    <name type="common">Domesticated barley</name>
    <dbReference type="NCBI Taxonomy" id="112509"/>
    <lineage>
        <taxon>Eukaryota</taxon>
        <taxon>Viridiplantae</taxon>
        <taxon>Streptophyta</taxon>
        <taxon>Embryophyta</taxon>
        <taxon>Tracheophyta</taxon>
        <taxon>Spermatophyta</taxon>
        <taxon>Magnoliopsida</taxon>
        <taxon>Liliopsida</taxon>
        <taxon>Poales</taxon>
        <taxon>Poaceae</taxon>
        <taxon>BOP clade</taxon>
        <taxon>Pooideae</taxon>
        <taxon>Triticodae</taxon>
        <taxon>Triticeae</taxon>
        <taxon>Hordeinae</taxon>
        <taxon>Hordeum</taxon>
    </lineage>
</organism>
<feature type="compositionally biased region" description="Low complexity" evidence="1">
    <location>
        <begin position="51"/>
        <end position="66"/>
    </location>
</feature>
<proteinExistence type="evidence at transcript level"/>
<accession>F2EBV1</accession>
<dbReference type="EMBL" id="AK373626">
    <property type="protein sequence ID" value="BAK04823.1"/>
    <property type="molecule type" value="mRNA"/>
</dbReference>
<name>F2EBV1_HORVV</name>
<evidence type="ECO:0000256" key="1">
    <source>
        <dbReference type="SAM" id="MobiDB-lite"/>
    </source>
</evidence>
<dbReference type="AlphaFoldDB" id="F2EBV1"/>
<evidence type="ECO:0000313" key="2">
    <source>
        <dbReference type="EMBL" id="BAK04823.1"/>
    </source>
</evidence>
<feature type="compositionally biased region" description="Polar residues" evidence="1">
    <location>
        <begin position="16"/>
        <end position="31"/>
    </location>
</feature>
<sequence length="84" mass="9020">MRGTSPSARSVGWMEPSSSWAPSSTCFTTSAPARPGVGRRWKSSSRPPPASSSSWRSARATRARWPAWPPSLPSATASSERHHA</sequence>
<reference evidence="2" key="1">
    <citation type="journal article" date="2011" name="Plant Physiol.">
        <title>Comprehensive sequence analysis of 24,783 barley full-length cDNAs derived from 12 clone libraries.</title>
        <authorList>
            <person name="Matsumoto T."/>
            <person name="Tanaka T."/>
            <person name="Sakai H."/>
            <person name="Amano N."/>
            <person name="Kanamori H."/>
            <person name="Kurita K."/>
            <person name="Kikuta A."/>
            <person name="Kamiya K."/>
            <person name="Yamamoto M."/>
            <person name="Ikawa H."/>
            <person name="Fujii N."/>
            <person name="Hori K."/>
            <person name="Itoh T."/>
            <person name="Sato K."/>
        </authorList>
    </citation>
    <scope>NUCLEOTIDE SEQUENCE</scope>
    <source>
        <tissue evidence="2">Seed</tissue>
    </source>
</reference>
<protein>
    <submittedName>
        <fullName evidence="2">Predicted protein</fullName>
    </submittedName>
</protein>
<feature type="region of interest" description="Disordered" evidence="1">
    <location>
        <begin position="1"/>
        <end position="84"/>
    </location>
</feature>